<name>A0AAE3GKS0_9PSEU</name>
<protein>
    <submittedName>
        <fullName evidence="11">CysZ protein</fullName>
    </submittedName>
</protein>
<dbReference type="AlphaFoldDB" id="A0AAE3GKS0"/>
<proteinExistence type="predicted"/>
<dbReference type="InterPro" id="IPR050480">
    <property type="entry name" value="CysZ-like"/>
</dbReference>
<evidence type="ECO:0000256" key="5">
    <source>
        <dbReference type="ARBA" id="ARBA00022605"/>
    </source>
</evidence>
<evidence type="ECO:0000256" key="8">
    <source>
        <dbReference type="ARBA" id="ARBA00023032"/>
    </source>
</evidence>
<dbReference type="GO" id="GO:0019344">
    <property type="term" value="P:cysteine biosynthetic process"/>
    <property type="evidence" value="ECO:0007669"/>
    <property type="project" value="TreeGrafter"/>
</dbReference>
<dbReference type="Proteomes" id="UP001206128">
    <property type="component" value="Unassembled WGS sequence"/>
</dbReference>
<dbReference type="PANTHER" id="PTHR37468:SF1">
    <property type="entry name" value="SULFATE TRANSPORTER CYSZ"/>
    <property type="match status" value="1"/>
</dbReference>
<keyword evidence="2" id="KW-0813">Transport</keyword>
<evidence type="ECO:0000256" key="10">
    <source>
        <dbReference type="SAM" id="Phobius"/>
    </source>
</evidence>
<dbReference type="InterPro" id="IPR059112">
    <property type="entry name" value="CysZ/EI24"/>
</dbReference>
<keyword evidence="7 10" id="KW-1133">Transmembrane helix</keyword>
<evidence type="ECO:0000256" key="7">
    <source>
        <dbReference type="ARBA" id="ARBA00022989"/>
    </source>
</evidence>
<sequence length="244" mass="25580">MGTFFRGLGLVFRSPRLVLLGALPALLTAVLLLGGLVALAVWADDLVTWATPFADDWNEVTRATVRLAAGVSLVLGATALAVLAFAALALAVGGPFYEAIAERVEDELGGVAEAESLSWWRGWWIGLRDGITLVVVAALVGIVLFAAGFIPVAGQTVVPVLGVCVNAWLLGLELTAIPFARRGLALADRRRALRRRRALTLGFALPAYLLCLVPFAALVVMPGAMAGGTLLAHRVLTAPEPARA</sequence>
<feature type="transmembrane region" description="Helical" evidence="10">
    <location>
        <begin position="67"/>
        <end position="93"/>
    </location>
</feature>
<feature type="transmembrane region" description="Helical" evidence="10">
    <location>
        <begin position="198"/>
        <end position="221"/>
    </location>
</feature>
<evidence type="ECO:0000256" key="3">
    <source>
        <dbReference type="ARBA" id="ARBA00022475"/>
    </source>
</evidence>
<comment type="subcellular location">
    <subcellularLocation>
        <location evidence="1">Membrane</location>
        <topology evidence="1">Multi-pass membrane protein</topology>
    </subcellularLocation>
</comment>
<feature type="transmembrane region" description="Helical" evidence="10">
    <location>
        <begin position="130"/>
        <end position="150"/>
    </location>
</feature>
<keyword evidence="9 10" id="KW-0472">Membrane</keyword>
<keyword evidence="5" id="KW-0028">Amino-acid biosynthesis</keyword>
<dbReference type="GO" id="GO:0000103">
    <property type="term" value="P:sulfate assimilation"/>
    <property type="evidence" value="ECO:0007669"/>
    <property type="project" value="TreeGrafter"/>
</dbReference>
<comment type="caution">
    <text evidence="11">The sequence shown here is derived from an EMBL/GenBank/DDBJ whole genome shotgun (WGS) entry which is preliminary data.</text>
</comment>
<evidence type="ECO:0000313" key="12">
    <source>
        <dbReference type="Proteomes" id="UP001206128"/>
    </source>
</evidence>
<evidence type="ECO:0000256" key="2">
    <source>
        <dbReference type="ARBA" id="ARBA00022448"/>
    </source>
</evidence>
<evidence type="ECO:0000256" key="1">
    <source>
        <dbReference type="ARBA" id="ARBA00004141"/>
    </source>
</evidence>
<keyword evidence="12" id="KW-1185">Reference proteome</keyword>
<dbReference type="Pfam" id="PF07264">
    <property type="entry name" value="EI24"/>
    <property type="match status" value="1"/>
</dbReference>
<dbReference type="GO" id="GO:0009675">
    <property type="term" value="F:high-affinity sulfate:proton symporter activity"/>
    <property type="evidence" value="ECO:0007669"/>
    <property type="project" value="TreeGrafter"/>
</dbReference>
<keyword evidence="6 10" id="KW-0812">Transmembrane</keyword>
<evidence type="ECO:0000256" key="9">
    <source>
        <dbReference type="ARBA" id="ARBA00023136"/>
    </source>
</evidence>
<accession>A0AAE3GKS0</accession>
<reference evidence="11" key="1">
    <citation type="submission" date="2022-06" db="EMBL/GenBank/DDBJ databases">
        <title>Genomic Encyclopedia of Archaeal and Bacterial Type Strains, Phase II (KMG-II): from individual species to whole genera.</title>
        <authorList>
            <person name="Goeker M."/>
        </authorList>
    </citation>
    <scope>NUCLEOTIDE SEQUENCE</scope>
    <source>
        <strain evidence="11">DSM 43935</strain>
    </source>
</reference>
<dbReference type="GO" id="GO:0005886">
    <property type="term" value="C:plasma membrane"/>
    <property type="evidence" value="ECO:0007669"/>
    <property type="project" value="TreeGrafter"/>
</dbReference>
<keyword evidence="8" id="KW-0764">Sulfate transport</keyword>
<gene>
    <name evidence="11" type="ORF">LX83_006313</name>
</gene>
<dbReference type="EMBL" id="JAMTCK010000018">
    <property type="protein sequence ID" value="MCP2169428.1"/>
    <property type="molecule type" value="Genomic_DNA"/>
</dbReference>
<keyword evidence="3" id="KW-1003">Cell membrane</keyword>
<evidence type="ECO:0000256" key="4">
    <source>
        <dbReference type="ARBA" id="ARBA00022519"/>
    </source>
</evidence>
<keyword evidence="4" id="KW-0997">Cell inner membrane</keyword>
<feature type="transmembrane region" description="Helical" evidence="10">
    <location>
        <begin position="156"/>
        <end position="177"/>
    </location>
</feature>
<evidence type="ECO:0000313" key="11">
    <source>
        <dbReference type="EMBL" id="MCP2169428.1"/>
    </source>
</evidence>
<organism evidence="11 12">
    <name type="scientific">Goodfellowiella coeruleoviolacea</name>
    <dbReference type="NCBI Taxonomy" id="334858"/>
    <lineage>
        <taxon>Bacteria</taxon>
        <taxon>Bacillati</taxon>
        <taxon>Actinomycetota</taxon>
        <taxon>Actinomycetes</taxon>
        <taxon>Pseudonocardiales</taxon>
        <taxon>Pseudonocardiaceae</taxon>
        <taxon>Goodfellowiella</taxon>
    </lineage>
</organism>
<dbReference type="PANTHER" id="PTHR37468">
    <property type="entry name" value="SULFATE TRANSPORTER CYSZ"/>
    <property type="match status" value="1"/>
</dbReference>
<evidence type="ECO:0000256" key="6">
    <source>
        <dbReference type="ARBA" id="ARBA00022692"/>
    </source>
</evidence>